<dbReference type="AlphaFoldDB" id="A0A841CA13"/>
<feature type="domain" description="ABC transmembrane type-2" evidence="9">
    <location>
        <begin position="143"/>
        <end position="385"/>
    </location>
</feature>
<keyword evidence="5 8" id="KW-0812">Transmembrane</keyword>
<keyword evidence="6 8" id="KW-1133">Transmembrane helix</keyword>
<dbReference type="Pfam" id="PF12698">
    <property type="entry name" value="ABC2_membrane_3"/>
    <property type="match status" value="1"/>
</dbReference>
<reference evidence="10 11" key="1">
    <citation type="submission" date="2020-08" db="EMBL/GenBank/DDBJ databases">
        <title>Genomic Encyclopedia of Type Strains, Phase IV (KMG-IV): sequencing the most valuable type-strain genomes for metagenomic binning, comparative biology and taxonomic classification.</title>
        <authorList>
            <person name="Goeker M."/>
        </authorList>
    </citation>
    <scope>NUCLEOTIDE SEQUENCE [LARGE SCALE GENOMIC DNA]</scope>
    <source>
        <strain evidence="10 11">DSM 14925</strain>
    </source>
</reference>
<comment type="caution">
    <text evidence="10">The sequence shown here is derived from an EMBL/GenBank/DDBJ whole genome shotgun (WGS) entry which is preliminary data.</text>
</comment>
<feature type="transmembrane region" description="Helical" evidence="8">
    <location>
        <begin position="195"/>
        <end position="217"/>
    </location>
</feature>
<comment type="subcellular location">
    <subcellularLocation>
        <location evidence="1">Cell membrane</location>
        <topology evidence="1">Multi-pass membrane protein</topology>
    </subcellularLocation>
</comment>
<dbReference type="GO" id="GO:0005886">
    <property type="term" value="C:plasma membrane"/>
    <property type="evidence" value="ECO:0007669"/>
    <property type="project" value="UniProtKB-SubCell"/>
</dbReference>
<keyword evidence="11" id="KW-1185">Reference proteome</keyword>
<dbReference type="GO" id="GO:0140359">
    <property type="term" value="F:ABC-type transporter activity"/>
    <property type="evidence" value="ECO:0007669"/>
    <property type="project" value="InterPro"/>
</dbReference>
<name>A0A841CA13_9LACT</name>
<protein>
    <submittedName>
        <fullName evidence="10">ABC-2 type transport system permease protein</fullName>
    </submittedName>
</protein>
<evidence type="ECO:0000256" key="2">
    <source>
        <dbReference type="ARBA" id="ARBA00007783"/>
    </source>
</evidence>
<evidence type="ECO:0000256" key="3">
    <source>
        <dbReference type="ARBA" id="ARBA00022448"/>
    </source>
</evidence>
<gene>
    <name evidence="10" type="ORF">HNQ37_001459</name>
</gene>
<feature type="transmembrane region" description="Helical" evidence="8">
    <location>
        <begin position="360"/>
        <end position="382"/>
    </location>
</feature>
<keyword evidence="4" id="KW-1003">Cell membrane</keyword>
<keyword evidence="3" id="KW-0813">Transport</keyword>
<dbReference type="PANTHER" id="PTHR30294">
    <property type="entry name" value="MEMBRANE COMPONENT OF ABC TRANSPORTER YHHJ-RELATED"/>
    <property type="match status" value="1"/>
</dbReference>
<sequence length="388" mass="43163">MRIFAIFKRILLQRLGDKRSLVLLFIAPLVILSLLYLLLQVPTKVSYRIGIDNQASEVAKSLPKKDQLPYQLSQNNKLVIIKVNNSKMSTFNENNLAAVILINDNSIDVTYANKDTGMTQVISGIVNGSVQKTQAKKTQLEIQRAVDSAIKKVITSAPQLSGKDLPKLSESSASSFKIADHYLYGDSKLNPFNNLAPVLVAFFVFFFVFLISGISLVNERSSGTLIRMLVTPVKRSEIVAGYTLSYGLLAVIQTVLVVLWARYGLHMKVLGNFGWVLLINLLIALIALLMGLMLSAFSKTEFQFVQFIPIAIVPQALFSGLINVDTMAQPLQWLAHIMPLYYGVDALQKVIKQGMGFNQIWIDLSILLGIVILLYFVNVVALKNLRRT</sequence>
<feature type="transmembrane region" description="Helical" evidence="8">
    <location>
        <begin position="238"/>
        <end position="261"/>
    </location>
</feature>
<dbReference type="InterPro" id="IPR013525">
    <property type="entry name" value="ABC2_TM"/>
</dbReference>
<dbReference type="PROSITE" id="PS51012">
    <property type="entry name" value="ABC_TM2"/>
    <property type="match status" value="1"/>
</dbReference>
<evidence type="ECO:0000256" key="4">
    <source>
        <dbReference type="ARBA" id="ARBA00022475"/>
    </source>
</evidence>
<evidence type="ECO:0000256" key="8">
    <source>
        <dbReference type="SAM" id="Phobius"/>
    </source>
</evidence>
<dbReference type="Proteomes" id="UP000562464">
    <property type="component" value="Unassembled WGS sequence"/>
</dbReference>
<dbReference type="InterPro" id="IPR047817">
    <property type="entry name" value="ABC2_TM_bact-type"/>
</dbReference>
<evidence type="ECO:0000256" key="7">
    <source>
        <dbReference type="ARBA" id="ARBA00023136"/>
    </source>
</evidence>
<organism evidence="10 11">
    <name type="scientific">Lactovum miscens</name>
    <dbReference type="NCBI Taxonomy" id="190387"/>
    <lineage>
        <taxon>Bacteria</taxon>
        <taxon>Bacillati</taxon>
        <taxon>Bacillota</taxon>
        <taxon>Bacilli</taxon>
        <taxon>Lactobacillales</taxon>
        <taxon>Streptococcaceae</taxon>
        <taxon>Lactovum</taxon>
    </lineage>
</organism>
<feature type="transmembrane region" description="Helical" evidence="8">
    <location>
        <begin position="21"/>
        <end position="39"/>
    </location>
</feature>
<evidence type="ECO:0000256" key="6">
    <source>
        <dbReference type="ARBA" id="ARBA00022989"/>
    </source>
</evidence>
<proteinExistence type="inferred from homology"/>
<dbReference type="EMBL" id="JACHHV010000030">
    <property type="protein sequence ID" value="MBB5888558.1"/>
    <property type="molecule type" value="Genomic_DNA"/>
</dbReference>
<accession>A0A841CA13</accession>
<dbReference type="InterPro" id="IPR051449">
    <property type="entry name" value="ABC-2_transporter_component"/>
</dbReference>
<evidence type="ECO:0000256" key="5">
    <source>
        <dbReference type="ARBA" id="ARBA00022692"/>
    </source>
</evidence>
<keyword evidence="7 8" id="KW-0472">Membrane</keyword>
<evidence type="ECO:0000259" key="9">
    <source>
        <dbReference type="PROSITE" id="PS51012"/>
    </source>
</evidence>
<dbReference type="PANTHER" id="PTHR30294:SF38">
    <property type="entry name" value="TRANSPORT PERMEASE PROTEIN"/>
    <property type="match status" value="1"/>
</dbReference>
<evidence type="ECO:0000313" key="10">
    <source>
        <dbReference type="EMBL" id="MBB5888558.1"/>
    </source>
</evidence>
<comment type="similarity">
    <text evidence="2">Belongs to the ABC-2 integral membrane protein family.</text>
</comment>
<feature type="transmembrane region" description="Helical" evidence="8">
    <location>
        <begin position="273"/>
        <end position="297"/>
    </location>
</feature>
<feature type="transmembrane region" description="Helical" evidence="8">
    <location>
        <begin position="304"/>
        <end position="324"/>
    </location>
</feature>
<evidence type="ECO:0000313" key="11">
    <source>
        <dbReference type="Proteomes" id="UP000562464"/>
    </source>
</evidence>
<evidence type="ECO:0000256" key="1">
    <source>
        <dbReference type="ARBA" id="ARBA00004651"/>
    </source>
</evidence>
<dbReference type="RefSeq" id="WP_183540726.1">
    <property type="nucleotide sequence ID" value="NZ_JACHHV010000030.1"/>
</dbReference>